<evidence type="ECO:0000313" key="3">
    <source>
        <dbReference type="Proteomes" id="UP001497522"/>
    </source>
</evidence>
<proteinExistence type="predicted"/>
<gene>
    <name evidence="2" type="ORF">CSSPJE1EN2_LOCUS11587</name>
</gene>
<accession>A0ABP1B1K3</accession>
<dbReference type="Proteomes" id="UP001497522">
    <property type="component" value="Chromosome 18"/>
</dbReference>
<organism evidence="2 3">
    <name type="scientific">Sphagnum jensenii</name>
    <dbReference type="NCBI Taxonomy" id="128206"/>
    <lineage>
        <taxon>Eukaryota</taxon>
        <taxon>Viridiplantae</taxon>
        <taxon>Streptophyta</taxon>
        <taxon>Embryophyta</taxon>
        <taxon>Bryophyta</taxon>
        <taxon>Sphagnophytina</taxon>
        <taxon>Sphagnopsida</taxon>
        <taxon>Sphagnales</taxon>
        <taxon>Sphagnaceae</taxon>
        <taxon>Sphagnum</taxon>
    </lineage>
</organism>
<keyword evidence="3" id="KW-1185">Reference proteome</keyword>
<reference evidence="2" key="1">
    <citation type="submission" date="2024-03" db="EMBL/GenBank/DDBJ databases">
        <authorList>
            <consortium name="ELIXIR-Norway"/>
            <consortium name="Elixir Norway"/>
        </authorList>
    </citation>
    <scope>NUCLEOTIDE SEQUENCE</scope>
</reference>
<evidence type="ECO:0000313" key="2">
    <source>
        <dbReference type="EMBL" id="CAK9868628.1"/>
    </source>
</evidence>
<sequence length="138" mass="15210">MLGEDSPNFKAKQIQLPTFRSKEITVVGKSASQNSWSDDLGLDGDQDNAKDKDHLDENGSDAVYETDETLGMEGADHDIVFGEKCKRKKMDGVPILSDAIEHLKVLLPHINELHTGLEATQSEQQLIMQPGSTFSVEL</sequence>
<feature type="region of interest" description="Disordered" evidence="1">
    <location>
        <begin position="27"/>
        <end position="59"/>
    </location>
</feature>
<name>A0ABP1B1K3_9BRYO</name>
<evidence type="ECO:0000256" key="1">
    <source>
        <dbReference type="SAM" id="MobiDB-lite"/>
    </source>
</evidence>
<protein>
    <submittedName>
        <fullName evidence="2">Uncharacterized protein</fullName>
    </submittedName>
</protein>
<feature type="compositionally biased region" description="Basic and acidic residues" evidence="1">
    <location>
        <begin position="47"/>
        <end position="57"/>
    </location>
</feature>
<dbReference type="EMBL" id="OZ023719">
    <property type="protein sequence ID" value="CAK9868628.1"/>
    <property type="molecule type" value="Genomic_DNA"/>
</dbReference>